<dbReference type="GO" id="GO:0016746">
    <property type="term" value="F:acyltransferase activity"/>
    <property type="evidence" value="ECO:0007669"/>
    <property type="project" value="UniProtKB-KW"/>
</dbReference>
<organism evidence="4 5">
    <name type="scientific">Klebsiella michiganensis</name>
    <dbReference type="NCBI Taxonomy" id="1134687"/>
    <lineage>
        <taxon>Bacteria</taxon>
        <taxon>Pseudomonadati</taxon>
        <taxon>Pseudomonadota</taxon>
        <taxon>Gammaproteobacteria</taxon>
        <taxon>Enterobacterales</taxon>
        <taxon>Enterobacteriaceae</taxon>
        <taxon>Klebsiella/Raoultella group</taxon>
        <taxon>Klebsiella</taxon>
    </lineage>
</organism>
<dbReference type="Proteomes" id="UP001249822">
    <property type="component" value="Unassembled WGS sequence"/>
</dbReference>
<evidence type="ECO:0000256" key="1">
    <source>
        <dbReference type="ARBA" id="ARBA00022679"/>
    </source>
</evidence>
<dbReference type="AlphaFoldDB" id="A0A249WQ59"/>
<dbReference type="GO" id="GO:0016779">
    <property type="term" value="F:nucleotidyltransferase activity"/>
    <property type="evidence" value="ECO:0007669"/>
    <property type="project" value="UniProtKB-ARBA"/>
</dbReference>
<dbReference type="InterPro" id="IPR048014">
    <property type="entry name" value="YdcK-like"/>
</dbReference>
<dbReference type="InterPro" id="IPR040831">
    <property type="entry name" value="B_solenoid_ydck_rpt"/>
</dbReference>
<dbReference type="InterPro" id="IPR050065">
    <property type="entry name" value="GlmU-like"/>
</dbReference>
<dbReference type="EMBL" id="JAOCBF010000024">
    <property type="protein sequence ID" value="MDH0964685.1"/>
    <property type="molecule type" value="Genomic_DNA"/>
</dbReference>
<protein>
    <submittedName>
        <fullName evidence="4">YdcK family protein</fullName>
    </submittedName>
</protein>
<evidence type="ECO:0000313" key="5">
    <source>
        <dbReference type="Proteomes" id="UP001249822"/>
    </source>
</evidence>
<comment type="caution">
    <text evidence="4">The sequence shown here is derived from an EMBL/GenBank/DDBJ whole genome shotgun (WGS) entry which is preliminary data.</text>
</comment>
<dbReference type="EMBL" id="JAQSKY010000005">
    <property type="protein sequence ID" value="MDS7898799.1"/>
    <property type="molecule type" value="Genomic_DNA"/>
</dbReference>
<accession>A0A249WQ59</accession>
<dbReference type="Pfam" id="PF18836">
    <property type="entry name" value="B_solenoid_ydck"/>
    <property type="match status" value="3"/>
</dbReference>
<dbReference type="KEGG" id="kom:HR38_17975"/>
<reference evidence="3" key="1">
    <citation type="submission" date="2022-09" db="EMBL/GenBank/DDBJ databases">
        <title>Intensive care unit water sources are persistently colonized with multi-drug resistant bacteria and are the site of extensive horizontal gene transfer of antibiotic resistance genes.</title>
        <authorList>
            <person name="Diorio-Toth L."/>
        </authorList>
    </citation>
    <scope>NUCLEOTIDE SEQUENCE</scope>
    <source>
        <strain evidence="3">GD03918</strain>
    </source>
</reference>
<sequence>MRKYYLSEKVRQFHYEADGNKHSVNLRQIVALRDFADVKRGDEGGWLDNEAALSHEGECWIYDPNSAVFAGAKIEGNARLTGECIISHGAIVSDNARLDSVQASHCARISDNVTVSHSQIRGYCHLADNAQILPHSLIIAAQGLTADSDKILRIYQRATVSASRIVHQAQVYGDAFVEHAFVEHRAEIFDCARLEGNDENDVWVCDNARVYGHARIIAGREEDAIPTLRYSSQVAEHAVVEGNCLLKHRVMVGGHAHLRGGPILLDDSVLIEGHAVICGDVVIEHQVTIGDRARIEASAGDAISIRGEKVINGDELFTRTPIVGFL</sequence>
<evidence type="ECO:0000313" key="4">
    <source>
        <dbReference type="EMBL" id="MDS7898799.1"/>
    </source>
</evidence>
<dbReference type="SUPFAM" id="SSF51161">
    <property type="entry name" value="Trimeric LpxA-like enzymes"/>
    <property type="match status" value="1"/>
</dbReference>
<dbReference type="Gene3D" id="2.160.10.10">
    <property type="entry name" value="Hexapeptide repeat proteins"/>
    <property type="match status" value="2"/>
</dbReference>
<keyword evidence="2" id="KW-0012">Acyltransferase</keyword>
<dbReference type="RefSeq" id="WP_014838369.1">
    <property type="nucleotide sequence ID" value="NZ_ABVZTX020000005.1"/>
</dbReference>
<keyword evidence="1" id="KW-0808">Transferase</keyword>
<reference evidence="4" key="2">
    <citation type="journal article" date="2023" name="Front. Microbiol.">
        <title>Genomic characterization of carbapenem-resistant Klebsiella oxytoca complex in China: a multi-center study.</title>
        <authorList>
            <person name="Wan W."/>
            <person name="Yang X."/>
            <person name="Yu H."/>
            <person name="Wang M."/>
            <person name="Jia W."/>
            <person name="Huang B."/>
            <person name="Qu F."/>
            <person name="Shan B."/>
            <person name="Tang Y.W."/>
            <person name="Chen L."/>
            <person name="Du H."/>
        </authorList>
    </citation>
    <scope>NUCLEOTIDE SEQUENCE</scope>
    <source>
        <strain evidence="4">HD1688</strain>
    </source>
</reference>
<proteinExistence type="predicted"/>
<reference evidence="4" key="3">
    <citation type="submission" date="2023-01" db="EMBL/GenBank/DDBJ databases">
        <authorList>
            <person name="Du H."/>
            <person name="Wan W."/>
        </authorList>
    </citation>
    <scope>NUCLEOTIDE SEQUENCE</scope>
    <source>
        <strain evidence="4">HD1688</strain>
    </source>
</reference>
<dbReference type="NCBIfam" id="NF040481">
    <property type="entry name" value="YdcK_fam"/>
    <property type="match status" value="1"/>
</dbReference>
<dbReference type="PANTHER" id="PTHR43584">
    <property type="entry name" value="NUCLEOTIDYL TRANSFERASE"/>
    <property type="match status" value="1"/>
</dbReference>
<gene>
    <name evidence="4" type="primary">ydcK</name>
    <name evidence="3" type="ORF">N5C89_17755</name>
    <name evidence="4" type="ORF">PTQ40_07365</name>
</gene>
<evidence type="ECO:0000256" key="2">
    <source>
        <dbReference type="ARBA" id="ARBA00023315"/>
    </source>
</evidence>
<evidence type="ECO:0000313" key="3">
    <source>
        <dbReference type="EMBL" id="MDH0964685.1"/>
    </source>
</evidence>
<dbReference type="Proteomes" id="UP001159937">
    <property type="component" value="Unassembled WGS sequence"/>
</dbReference>
<dbReference type="PANTHER" id="PTHR43584:SF2">
    <property type="entry name" value="NUCLEOSIDE-DIPHOSPHATE-SUGAR PYROPHOSPHORYLASES"/>
    <property type="match status" value="1"/>
</dbReference>
<dbReference type="InterPro" id="IPR011004">
    <property type="entry name" value="Trimer_LpxA-like_sf"/>
</dbReference>
<name>A0A249WQ59_9ENTR</name>
<dbReference type="CDD" id="cd00208">
    <property type="entry name" value="LbetaH"/>
    <property type="match status" value="1"/>
</dbReference>